<dbReference type="GO" id="GO:0046872">
    <property type="term" value="F:metal ion binding"/>
    <property type="evidence" value="ECO:0007669"/>
    <property type="project" value="UniProtKB-KW"/>
</dbReference>
<dbReference type="GO" id="GO:0071025">
    <property type="term" value="P:RNA surveillance"/>
    <property type="evidence" value="ECO:0007669"/>
    <property type="project" value="InterPro"/>
</dbReference>
<dbReference type="FunFam" id="3.30.1330.30:FF:000008">
    <property type="entry name" value="Protein pelota homolog"/>
    <property type="match status" value="1"/>
</dbReference>
<dbReference type="FunFam" id="2.30.30.870:FF:000001">
    <property type="entry name" value="Protein pelota homolog"/>
    <property type="match status" value="1"/>
</dbReference>
<evidence type="ECO:0000259" key="11">
    <source>
        <dbReference type="SMART" id="SM01194"/>
    </source>
</evidence>
<dbReference type="NCBIfam" id="TIGR00111">
    <property type="entry name" value="pelota"/>
    <property type="match status" value="1"/>
</dbReference>
<dbReference type="SUPFAM" id="SSF55315">
    <property type="entry name" value="L30e-like"/>
    <property type="match status" value="1"/>
</dbReference>
<dbReference type="EMBL" id="JAEUBG010001268">
    <property type="protein sequence ID" value="KAH3686660.1"/>
    <property type="molecule type" value="Genomic_DNA"/>
</dbReference>
<dbReference type="GO" id="GO:0032790">
    <property type="term" value="P:ribosome disassembly"/>
    <property type="evidence" value="ECO:0007669"/>
    <property type="project" value="TreeGrafter"/>
</dbReference>
<evidence type="ECO:0000256" key="4">
    <source>
        <dbReference type="ARBA" id="ARBA00022490"/>
    </source>
</evidence>
<name>A0A9P8TPW4_WICPI</name>
<dbReference type="SMART" id="SM01194">
    <property type="entry name" value="eRF1_1"/>
    <property type="match status" value="1"/>
</dbReference>
<dbReference type="InterPro" id="IPR005141">
    <property type="entry name" value="eRF1_2"/>
</dbReference>
<dbReference type="InterPro" id="IPR004405">
    <property type="entry name" value="TF_pelota"/>
</dbReference>
<dbReference type="GO" id="GO:0005737">
    <property type="term" value="C:cytoplasm"/>
    <property type="evidence" value="ECO:0007669"/>
    <property type="project" value="UniProtKB-SubCell"/>
</dbReference>
<keyword evidence="13" id="KW-1185">Reference proteome</keyword>
<comment type="function">
    <text evidence="10">Component of the Dom34-Hbs1 complex, a complex that recognizes stalled ribosomes and triggers the No-Go Decay (NGD) pathway (PubMed:20890290). In the Dom34-Hbs1 complex, dom34 recognizes ribosomes stalled at the 3' end of an mRNA and engages stalled ribosomes by destabilizing mRNA in the mRNA channel. Following ribosome-binding, the Dom34-Hbs1 complex promotes the disassembly of stalled ribosomes, followed by degradation of damaged mRNAs as part of the NGD pathway.</text>
</comment>
<evidence type="ECO:0000313" key="13">
    <source>
        <dbReference type="Proteomes" id="UP000774326"/>
    </source>
</evidence>
<dbReference type="Pfam" id="PF03464">
    <property type="entry name" value="eRF1_2"/>
    <property type="match status" value="1"/>
</dbReference>
<dbReference type="PANTHER" id="PTHR10853">
    <property type="entry name" value="PELOTA"/>
    <property type="match status" value="1"/>
</dbReference>
<evidence type="ECO:0000256" key="6">
    <source>
        <dbReference type="ARBA" id="ARBA00022723"/>
    </source>
</evidence>
<evidence type="ECO:0000256" key="2">
    <source>
        <dbReference type="ARBA" id="ARBA00004496"/>
    </source>
</evidence>
<comment type="similarity">
    <text evidence="3 10">Belongs to the eukaryotic release factor 1 family. Pelota subfamily.</text>
</comment>
<dbReference type="InterPro" id="IPR005140">
    <property type="entry name" value="eRF1_Pelota-like_N"/>
</dbReference>
<dbReference type="Gene3D" id="3.30.1330.30">
    <property type="match status" value="1"/>
</dbReference>
<proteinExistence type="inferred from homology"/>
<accession>A0A9P8TPW4</accession>
<feature type="domain" description="eRF1/Pelota-like N-terminal" evidence="11">
    <location>
        <begin position="1"/>
        <end position="127"/>
    </location>
</feature>
<dbReference type="FunFam" id="3.30.420.60:FF:000004">
    <property type="entry name" value="Protein DOM34 homolog"/>
    <property type="match status" value="1"/>
</dbReference>
<dbReference type="GO" id="GO:0070966">
    <property type="term" value="P:nuclear-transcribed mRNA catabolic process, no-go decay"/>
    <property type="evidence" value="ECO:0007669"/>
    <property type="project" value="InterPro"/>
</dbReference>
<evidence type="ECO:0000313" key="12">
    <source>
        <dbReference type="EMBL" id="KAH3686660.1"/>
    </source>
</evidence>
<organism evidence="12 13">
    <name type="scientific">Wickerhamomyces pijperi</name>
    <name type="common">Yeast</name>
    <name type="synonym">Pichia pijperi</name>
    <dbReference type="NCBI Taxonomy" id="599730"/>
    <lineage>
        <taxon>Eukaryota</taxon>
        <taxon>Fungi</taxon>
        <taxon>Dikarya</taxon>
        <taxon>Ascomycota</taxon>
        <taxon>Saccharomycotina</taxon>
        <taxon>Saccharomycetes</taxon>
        <taxon>Phaffomycetales</taxon>
        <taxon>Wickerhamomycetaceae</taxon>
        <taxon>Wickerhamomyces</taxon>
    </lineage>
</organism>
<keyword evidence="7" id="KW-0498">Mitosis</keyword>
<dbReference type="OrthoDB" id="10249111at2759"/>
<keyword evidence="4 10" id="KW-0963">Cytoplasm</keyword>
<dbReference type="SUPFAM" id="SSF159065">
    <property type="entry name" value="Dom34/Pelota N-terminal domain-like"/>
    <property type="match status" value="1"/>
</dbReference>
<evidence type="ECO:0000256" key="5">
    <source>
        <dbReference type="ARBA" id="ARBA00022618"/>
    </source>
</evidence>
<evidence type="ECO:0000256" key="7">
    <source>
        <dbReference type="ARBA" id="ARBA00022776"/>
    </source>
</evidence>
<dbReference type="GO" id="GO:0051301">
    <property type="term" value="P:cell division"/>
    <property type="evidence" value="ECO:0007669"/>
    <property type="project" value="UniProtKB-KW"/>
</dbReference>
<evidence type="ECO:0000256" key="9">
    <source>
        <dbReference type="ARBA" id="ARBA00023306"/>
    </source>
</evidence>
<gene>
    <name evidence="12" type="ORF">WICPIJ_002368</name>
</gene>
<dbReference type="SUPFAM" id="SSF53137">
    <property type="entry name" value="Translational machinery components"/>
    <property type="match status" value="1"/>
</dbReference>
<comment type="subcellular location">
    <subcellularLocation>
        <location evidence="2 10">Cytoplasm</location>
    </subcellularLocation>
</comment>
<sequence length="378" mass="42925">MKLISHNFEKDTSGSVTLKAEDKEDLFTLYNLIQKRDEIRLKTFRNIKKEGKSKADKKLLTLTVSVEDMDFIPEDENMRIKGKTTTPTEDVPVDSYHSFEIDYQYPFTLKKDSWDAVSVEVLQTACNTDNKAEMGAVVLQEGVAHICLITQNMTMLKTKIEKPIPKKKRGDSKDHDKSLDKFITLTAETVIRDLNLDNLKAVVLASPGFLARNLYDKIFQIATSQNDKVLHSHKAKFVVTHSSTGYLQGLEEVLKNEEVQKKLSDTKFAKDVLILDEFFKRLNDDDCTAWYGPQECKKAVEMGAVKNLLITDSLFRSDDISKRQQYIELSDLVRSTGGDVNVFSSLHESGKQVDQVTGVAVILKYPVPDLDEEEEEEQ</sequence>
<reference evidence="12" key="2">
    <citation type="submission" date="2021-01" db="EMBL/GenBank/DDBJ databases">
        <authorList>
            <person name="Schikora-Tamarit M.A."/>
        </authorList>
    </citation>
    <scope>NUCLEOTIDE SEQUENCE</scope>
    <source>
        <strain evidence="12">CBS2887</strain>
    </source>
</reference>
<dbReference type="Gene3D" id="3.30.420.60">
    <property type="entry name" value="eRF1 domain 2"/>
    <property type="match status" value="1"/>
</dbReference>
<dbReference type="InterPro" id="IPR029064">
    <property type="entry name" value="Ribosomal_eL30-like_sf"/>
</dbReference>
<dbReference type="InterPro" id="IPR005142">
    <property type="entry name" value="eRF1_3"/>
</dbReference>
<reference evidence="12" key="1">
    <citation type="journal article" date="2021" name="Open Biol.">
        <title>Shared evolutionary footprints suggest mitochondrial oxidative damage underlies multiple complex I losses in fungi.</title>
        <authorList>
            <person name="Schikora-Tamarit M.A."/>
            <person name="Marcet-Houben M."/>
            <person name="Nosek J."/>
            <person name="Gabaldon T."/>
        </authorList>
    </citation>
    <scope>NUCLEOTIDE SEQUENCE</scope>
    <source>
        <strain evidence="12">CBS2887</strain>
    </source>
</reference>
<keyword evidence="5" id="KW-0132">Cell division</keyword>
<keyword evidence="8" id="KW-0469">Meiosis</keyword>
<dbReference type="GO" id="GO:0070651">
    <property type="term" value="P:nonfunctional rRNA decay"/>
    <property type="evidence" value="ECO:0007669"/>
    <property type="project" value="TreeGrafter"/>
</dbReference>
<dbReference type="InterPro" id="IPR058547">
    <property type="entry name" value="Pelota_N"/>
</dbReference>
<dbReference type="Gene3D" id="2.30.30.870">
    <property type="entry name" value="Pelota, domain A"/>
    <property type="match status" value="1"/>
</dbReference>
<dbReference type="AlphaFoldDB" id="A0A9P8TPW4"/>
<dbReference type="PANTHER" id="PTHR10853:SF0">
    <property type="entry name" value="PROTEIN PELOTA HOMOLOG"/>
    <property type="match status" value="1"/>
</dbReference>
<dbReference type="InterPro" id="IPR038069">
    <property type="entry name" value="Pelota/DOM34_N"/>
</dbReference>
<protein>
    <recommendedName>
        <fullName evidence="10">Protein DOM34 homolog</fullName>
    </recommendedName>
</protein>
<dbReference type="GO" id="GO:0006412">
    <property type="term" value="P:translation"/>
    <property type="evidence" value="ECO:0007669"/>
    <property type="project" value="UniProtKB-ARBA"/>
</dbReference>
<dbReference type="Proteomes" id="UP000774326">
    <property type="component" value="Unassembled WGS sequence"/>
</dbReference>
<evidence type="ECO:0000256" key="10">
    <source>
        <dbReference type="RuleBase" id="RU362019"/>
    </source>
</evidence>
<dbReference type="Pfam" id="PF26356">
    <property type="entry name" value="Pelota_N"/>
    <property type="match status" value="1"/>
</dbReference>
<evidence type="ECO:0000256" key="3">
    <source>
        <dbReference type="ARBA" id="ARBA00009504"/>
    </source>
</evidence>
<dbReference type="InterPro" id="IPR042226">
    <property type="entry name" value="eFR1_2_sf"/>
</dbReference>
<comment type="cofactor">
    <cofactor evidence="1 10">
        <name>a divalent metal cation</name>
        <dbReference type="ChEBI" id="CHEBI:60240"/>
    </cofactor>
</comment>
<evidence type="ECO:0000256" key="8">
    <source>
        <dbReference type="ARBA" id="ARBA00023254"/>
    </source>
</evidence>
<dbReference type="GO" id="GO:0070481">
    <property type="term" value="P:nuclear-transcribed mRNA catabolic process, non-stop decay"/>
    <property type="evidence" value="ECO:0007669"/>
    <property type="project" value="InterPro"/>
</dbReference>
<dbReference type="GO" id="GO:0051321">
    <property type="term" value="P:meiotic cell cycle"/>
    <property type="evidence" value="ECO:0007669"/>
    <property type="project" value="UniProtKB-KW"/>
</dbReference>
<keyword evidence="9" id="KW-0131">Cell cycle</keyword>
<evidence type="ECO:0000256" key="1">
    <source>
        <dbReference type="ARBA" id="ARBA00001968"/>
    </source>
</evidence>
<keyword evidence="6 10" id="KW-0479">Metal-binding</keyword>
<comment type="caution">
    <text evidence="12">The sequence shown here is derived from an EMBL/GenBank/DDBJ whole genome shotgun (WGS) entry which is preliminary data.</text>
</comment>
<dbReference type="GO" id="GO:1990533">
    <property type="term" value="C:Dom34-Hbs1 complex"/>
    <property type="evidence" value="ECO:0007669"/>
    <property type="project" value="UniProtKB-ARBA"/>
</dbReference>
<dbReference type="Pfam" id="PF03465">
    <property type="entry name" value="eRF1_3"/>
    <property type="match status" value="1"/>
</dbReference>